<name>A0A0H5BIL0_9EUKA</name>
<dbReference type="AlphaFoldDB" id="A0A0H5BIL0"/>
<accession>A0A0H5BIL0</accession>
<organism evidence="4">
    <name type="scientific">Amorphochlora amoebiformis</name>
    <dbReference type="NCBI Taxonomy" id="1561963"/>
    <lineage>
        <taxon>Eukaryota</taxon>
        <taxon>Sar</taxon>
        <taxon>Rhizaria</taxon>
        <taxon>Cercozoa</taxon>
        <taxon>Chlorarachniophyceae</taxon>
        <taxon>Amorphochlora</taxon>
    </lineage>
</organism>
<dbReference type="SUPFAM" id="SSF50784">
    <property type="entry name" value="Transcription factor IIA (TFIIA), beta-barrel domain"/>
    <property type="match status" value="1"/>
</dbReference>
<evidence type="ECO:0000256" key="3">
    <source>
        <dbReference type="ARBA" id="ARBA00023242"/>
    </source>
</evidence>
<dbReference type="GO" id="GO:0006367">
    <property type="term" value="P:transcription initiation at RNA polymerase II promoter"/>
    <property type="evidence" value="ECO:0007669"/>
    <property type="project" value="InterPro"/>
</dbReference>
<dbReference type="Gene3D" id="2.30.18.10">
    <property type="entry name" value="Transcription factor IIA (TFIIA), beta-barrel domain"/>
    <property type="match status" value="1"/>
</dbReference>
<evidence type="ECO:0000313" key="4">
    <source>
        <dbReference type="EMBL" id="BAS01991.1"/>
    </source>
</evidence>
<proteinExistence type="predicted"/>
<evidence type="ECO:0000256" key="2">
    <source>
        <dbReference type="ARBA" id="ARBA00023163"/>
    </source>
</evidence>
<protein>
    <submittedName>
        <fullName evidence="4">Uncharacterized protein</fullName>
    </submittedName>
</protein>
<keyword evidence="4" id="KW-0542">Nucleomorph</keyword>
<keyword evidence="3" id="KW-0539">Nucleus</keyword>
<evidence type="ECO:0000256" key="1">
    <source>
        <dbReference type="ARBA" id="ARBA00004123"/>
    </source>
</evidence>
<keyword evidence="2" id="KW-0804">Transcription</keyword>
<reference evidence="4" key="1">
    <citation type="journal article" date="2015" name="Genome Biol. Evol.">
        <title>Nucleomorph Genome Sequences of Two Chlorarachniophytes, Amorphochlora amoebiformis and Lotharella vacuolata.</title>
        <authorList>
            <person name="Suzuki S."/>
            <person name="Shirato S."/>
            <person name="Hirakawa Y."/>
            <person name="Ishida K."/>
        </authorList>
    </citation>
    <scope>NUCLEOTIDE SEQUENCE</scope>
    <source>
        <strain evidence="4">CCMP2058</strain>
    </source>
</reference>
<sequence length="155" mass="18799">MVALLTYPAFSWLTFYLIEEFVSKTKDAEKLILYLYIYRKWVLNMRKKKKNYNIKENFLNYNYDLFMKYKIRSLIIKECETKSGSMDSKLGINYHFQQALLINIKKRINSRVFIVAAYEKIRRVKRKWYCSLLQGIFTVSNQEFAFKNGKARFDF</sequence>
<geneLocation type="nucleomorph" evidence="4"/>
<dbReference type="GO" id="GO:0005672">
    <property type="term" value="C:transcription factor TFIIA complex"/>
    <property type="evidence" value="ECO:0007669"/>
    <property type="project" value="InterPro"/>
</dbReference>
<comment type="subcellular location">
    <subcellularLocation>
        <location evidence="1">Nucleus</location>
    </subcellularLocation>
</comment>
<dbReference type="EMBL" id="AB996604">
    <property type="protein sequence ID" value="BAS01991.1"/>
    <property type="molecule type" value="Genomic_DNA"/>
</dbReference>
<dbReference type="InterPro" id="IPR009088">
    <property type="entry name" value="TFIIA_b-brl"/>
</dbReference>